<evidence type="ECO:0000256" key="2">
    <source>
        <dbReference type="SAM" id="Phobius"/>
    </source>
</evidence>
<reference evidence="3" key="1">
    <citation type="submission" date="2022-07" db="EMBL/GenBank/DDBJ databases">
        <title>Phylogenomic reconstructions and comparative analyses of Kickxellomycotina fungi.</title>
        <authorList>
            <person name="Reynolds N.K."/>
            <person name="Stajich J.E."/>
            <person name="Barry K."/>
            <person name="Grigoriev I.V."/>
            <person name="Crous P."/>
            <person name="Smith M.E."/>
        </authorList>
    </citation>
    <scope>NUCLEOTIDE SEQUENCE</scope>
    <source>
        <strain evidence="3">NRRL 3115</strain>
    </source>
</reference>
<dbReference type="EMBL" id="JANBTW010000136">
    <property type="protein sequence ID" value="KAJ2669991.1"/>
    <property type="molecule type" value="Genomic_DNA"/>
</dbReference>
<name>A0A9W8G2Y2_9FUNG</name>
<dbReference type="AlphaFoldDB" id="A0A9W8G2Y2"/>
<proteinExistence type="predicted"/>
<organism evidence="3 4">
    <name type="scientific">Coemansia spiralis</name>
    <dbReference type="NCBI Taxonomy" id="417178"/>
    <lineage>
        <taxon>Eukaryota</taxon>
        <taxon>Fungi</taxon>
        <taxon>Fungi incertae sedis</taxon>
        <taxon>Zoopagomycota</taxon>
        <taxon>Kickxellomycotina</taxon>
        <taxon>Kickxellomycetes</taxon>
        <taxon>Kickxellales</taxon>
        <taxon>Kickxellaceae</taxon>
        <taxon>Coemansia</taxon>
    </lineage>
</organism>
<dbReference type="OrthoDB" id="192748at2759"/>
<keyword evidence="2" id="KW-0812">Transmembrane</keyword>
<sequence length="126" mass="15087">MRASTKPQNSGQQQPMYQQTAGAEESMHSKPLHRRGMYDERRLEDIYRRRVDRLAEGPPNKFSRRVQVLTYSLMFGVGAYMVLYQDYGDRKHCFSGLRRWYFSKVNSWWTLSSEEEKELRERGQIK</sequence>
<gene>
    <name evidence="3" type="ORF">GGI25_005989</name>
</gene>
<keyword evidence="2" id="KW-1133">Transmembrane helix</keyword>
<feature type="compositionally biased region" description="Polar residues" evidence="1">
    <location>
        <begin position="1"/>
        <end position="21"/>
    </location>
</feature>
<keyword evidence="2" id="KW-0472">Membrane</keyword>
<evidence type="ECO:0000313" key="4">
    <source>
        <dbReference type="Proteomes" id="UP001151518"/>
    </source>
</evidence>
<accession>A0A9W8G2Y2</accession>
<comment type="caution">
    <text evidence="3">The sequence shown here is derived from an EMBL/GenBank/DDBJ whole genome shotgun (WGS) entry which is preliminary data.</text>
</comment>
<feature type="region of interest" description="Disordered" evidence="1">
    <location>
        <begin position="1"/>
        <end position="34"/>
    </location>
</feature>
<evidence type="ECO:0000313" key="3">
    <source>
        <dbReference type="EMBL" id="KAJ2669991.1"/>
    </source>
</evidence>
<feature type="transmembrane region" description="Helical" evidence="2">
    <location>
        <begin position="68"/>
        <end position="84"/>
    </location>
</feature>
<protein>
    <submittedName>
        <fullName evidence="3">Uncharacterized protein</fullName>
    </submittedName>
</protein>
<dbReference type="Proteomes" id="UP001151518">
    <property type="component" value="Unassembled WGS sequence"/>
</dbReference>
<evidence type="ECO:0000256" key="1">
    <source>
        <dbReference type="SAM" id="MobiDB-lite"/>
    </source>
</evidence>